<dbReference type="Proteomes" id="UP000053237">
    <property type="component" value="Unassembled WGS sequence"/>
</dbReference>
<organism evidence="1 2">
    <name type="scientific">Albugo candida</name>
    <dbReference type="NCBI Taxonomy" id="65357"/>
    <lineage>
        <taxon>Eukaryota</taxon>
        <taxon>Sar</taxon>
        <taxon>Stramenopiles</taxon>
        <taxon>Oomycota</taxon>
        <taxon>Peronosporomycetes</taxon>
        <taxon>Albuginales</taxon>
        <taxon>Albuginaceae</taxon>
        <taxon>Albugo</taxon>
    </lineage>
</organism>
<dbReference type="AlphaFoldDB" id="A0A024GKA3"/>
<dbReference type="InParanoid" id="A0A024GKA3"/>
<keyword evidence="2" id="KW-1185">Reference proteome</keyword>
<evidence type="ECO:0000313" key="1">
    <source>
        <dbReference type="EMBL" id="CCI47311.1"/>
    </source>
</evidence>
<dbReference type="EMBL" id="CAIX01000164">
    <property type="protein sequence ID" value="CCI47311.1"/>
    <property type="molecule type" value="Genomic_DNA"/>
</dbReference>
<accession>A0A024GKA3</accession>
<evidence type="ECO:0000313" key="2">
    <source>
        <dbReference type="Proteomes" id="UP000053237"/>
    </source>
</evidence>
<comment type="caution">
    <text evidence="1">The sequence shown here is derived from an EMBL/GenBank/DDBJ whole genome shotgun (WGS) entry which is preliminary data.</text>
</comment>
<proteinExistence type="predicted"/>
<sequence>MNSTGSYQEERYSNTVSVPPLMTTFPHQHSSLPQTHHLQNPMPVMLRYLNSQTGICGSSLLGACHVECLDNKLQVKSYAVDLFGRMRFDHLEETNRGNRNWRLNYWRSCDWLGSRIVDAVRVLRTDPMSWIPPVSSEFQRLYGLSFENRCFFCKSICIRMVLTSRILEVSEVPVYQKRGFHSVFRLQDCVKSFSKTYRQLRNGARPSTITAECRKVRTSGWISIGLFDDDGFFDVKLAQIVFLSSFFKIVVMRFFYRRYLHSKGTIDLSKFETTSL</sequence>
<protein>
    <submittedName>
        <fullName evidence="1">Uncharacterized protein</fullName>
    </submittedName>
</protein>
<reference evidence="1 2" key="1">
    <citation type="submission" date="2012-05" db="EMBL/GenBank/DDBJ databases">
        <title>Recombination and specialization in a pathogen metapopulation.</title>
        <authorList>
            <person name="Gardiner A."/>
            <person name="Kemen E."/>
            <person name="Schultz-Larsen T."/>
            <person name="MacLean D."/>
            <person name="Van Oosterhout C."/>
            <person name="Jones J.D.G."/>
        </authorList>
    </citation>
    <scope>NUCLEOTIDE SEQUENCE [LARGE SCALE GENOMIC DNA]</scope>
    <source>
        <strain evidence="1 2">Ac Nc2</strain>
    </source>
</reference>
<gene>
    <name evidence="1" type="ORF">BN9_083180</name>
</gene>
<name>A0A024GKA3_9STRA</name>